<reference evidence="10" key="1">
    <citation type="journal article" date="2022" name="Int. J. Syst. Evol. Microbiol.">
        <title>Pseudomonas aegrilactucae sp. nov. and Pseudomonas morbosilactucae sp. nov., pathogens causing bacterial rot of lettuce in Japan.</title>
        <authorList>
            <person name="Sawada H."/>
            <person name="Fujikawa T."/>
            <person name="Satou M."/>
        </authorList>
    </citation>
    <scope>NUCLEOTIDE SEQUENCE</scope>
    <source>
        <strain evidence="10">0166_1</strain>
    </source>
</reference>
<dbReference type="Gene3D" id="3.40.50.720">
    <property type="entry name" value="NAD(P)-binding Rossmann-like Domain"/>
    <property type="match status" value="1"/>
</dbReference>
<proteinExistence type="inferred from homology"/>
<dbReference type="KEGG" id="sbae:DSM104329_05292"/>
<comment type="subcellular location">
    <subcellularLocation>
        <location evidence="1">Membrane</location>
        <topology evidence="1">Multi-pass membrane protein</topology>
    </subcellularLocation>
</comment>
<protein>
    <recommendedName>
        <fullName evidence="9">Bacterial sugar transferase domain-containing protein</fullName>
    </recommendedName>
</protein>
<dbReference type="Pfam" id="PF13727">
    <property type="entry name" value="CoA_binding_3"/>
    <property type="match status" value="1"/>
</dbReference>
<evidence type="ECO:0000256" key="3">
    <source>
        <dbReference type="ARBA" id="ARBA00022679"/>
    </source>
</evidence>
<keyword evidence="4 8" id="KW-0812">Transmembrane</keyword>
<dbReference type="SUPFAM" id="SSF51735">
    <property type="entry name" value="NAD(P)-binding Rossmann-fold domains"/>
    <property type="match status" value="1"/>
</dbReference>
<organism evidence="10 11">
    <name type="scientific">Capillimicrobium parvum</name>
    <dbReference type="NCBI Taxonomy" id="2884022"/>
    <lineage>
        <taxon>Bacteria</taxon>
        <taxon>Bacillati</taxon>
        <taxon>Actinomycetota</taxon>
        <taxon>Thermoleophilia</taxon>
        <taxon>Solirubrobacterales</taxon>
        <taxon>Capillimicrobiaceae</taxon>
        <taxon>Capillimicrobium</taxon>
    </lineage>
</organism>
<feature type="transmembrane region" description="Helical" evidence="8">
    <location>
        <begin position="100"/>
        <end position="119"/>
    </location>
</feature>
<feature type="region of interest" description="Disordered" evidence="7">
    <location>
        <begin position="1"/>
        <end position="22"/>
    </location>
</feature>
<feature type="domain" description="Bacterial sugar transferase" evidence="9">
    <location>
        <begin position="320"/>
        <end position="507"/>
    </location>
</feature>
<dbReference type="Pfam" id="PF02397">
    <property type="entry name" value="Bac_transf"/>
    <property type="match status" value="1"/>
</dbReference>
<evidence type="ECO:0000256" key="2">
    <source>
        <dbReference type="ARBA" id="ARBA00006464"/>
    </source>
</evidence>
<accession>A0A9E6Y343</accession>
<evidence type="ECO:0000256" key="8">
    <source>
        <dbReference type="SAM" id="Phobius"/>
    </source>
</evidence>
<evidence type="ECO:0000313" key="11">
    <source>
        <dbReference type="Proteomes" id="UP001162834"/>
    </source>
</evidence>
<name>A0A9E6Y343_9ACTN</name>
<feature type="transmembrane region" description="Helical" evidence="8">
    <location>
        <begin position="325"/>
        <end position="346"/>
    </location>
</feature>
<dbReference type="PANTHER" id="PTHR30576">
    <property type="entry name" value="COLANIC BIOSYNTHESIS UDP-GLUCOSE LIPID CARRIER TRANSFERASE"/>
    <property type="match status" value="1"/>
</dbReference>
<feature type="transmembrane region" description="Helical" evidence="8">
    <location>
        <begin position="126"/>
        <end position="147"/>
    </location>
</feature>
<evidence type="ECO:0000256" key="6">
    <source>
        <dbReference type="ARBA" id="ARBA00023136"/>
    </source>
</evidence>
<evidence type="ECO:0000313" key="10">
    <source>
        <dbReference type="EMBL" id="UGS38861.1"/>
    </source>
</evidence>
<dbReference type="Proteomes" id="UP001162834">
    <property type="component" value="Chromosome"/>
</dbReference>
<evidence type="ECO:0000256" key="1">
    <source>
        <dbReference type="ARBA" id="ARBA00004141"/>
    </source>
</evidence>
<dbReference type="RefSeq" id="WP_259312876.1">
    <property type="nucleotide sequence ID" value="NZ_CP087164.1"/>
</dbReference>
<dbReference type="GO" id="GO:0016020">
    <property type="term" value="C:membrane"/>
    <property type="evidence" value="ECO:0007669"/>
    <property type="project" value="UniProtKB-SubCell"/>
</dbReference>
<gene>
    <name evidence="10" type="ORF">DSM104329_05292</name>
</gene>
<dbReference type="PANTHER" id="PTHR30576:SF10">
    <property type="entry name" value="SLL5057 PROTEIN"/>
    <property type="match status" value="1"/>
</dbReference>
<evidence type="ECO:0000256" key="7">
    <source>
        <dbReference type="SAM" id="MobiDB-lite"/>
    </source>
</evidence>
<feature type="compositionally biased region" description="Polar residues" evidence="7">
    <location>
        <begin position="1"/>
        <end position="11"/>
    </location>
</feature>
<sequence>MAQDTAQAGSQERSENDGGNIPYVRMSTYAPPGVDMRRKRPPALSFLLRLETLRRTARILSLMGLDLVAVFLAIFTALALKAAVRGGLDTHAVFQQTKDIVSFAYLLTVLLFARSALYADRAERPGLTRIVACLFQVTLVALIYALVSGKDFSSYYIFYGSLFFGVLYVSSFRFGYEWLTGALLRAAGYQRRAVLVGSGSHIEDVAHALDDGGHAQINVVGFVSLSPRPDNGLRSLGRFEDLPEIMRGNRIDEVIIADPDFPEDRAVDLVDRCHAMGVRVRIAPSTMEILVHRAEFVPGQSVPLFELKPPVFEGFDYLLKRTFDLVGASLLLFFFSPVLIASAAAVRITSRGPVLYHSMRPGIGGSPFACFKFRTMYHGADRQQAELEALNEAGGAIFKIRDDPRVTPVGRLLRRYSIDELPQLMNVLRGEMSLVGPRPLPQRDFDRLEDWHKKRYLVLPGITGLWQVSGRSDLDFDDLVRLDFLYLERWSVFLDFTILLKTLPAVISRRGAF</sequence>
<keyword evidence="6 8" id="KW-0472">Membrane</keyword>
<dbReference type="GO" id="GO:0016780">
    <property type="term" value="F:phosphotransferase activity, for other substituted phosphate groups"/>
    <property type="evidence" value="ECO:0007669"/>
    <property type="project" value="TreeGrafter"/>
</dbReference>
<dbReference type="EMBL" id="CP087164">
    <property type="protein sequence ID" value="UGS38861.1"/>
    <property type="molecule type" value="Genomic_DNA"/>
</dbReference>
<keyword evidence="5 8" id="KW-1133">Transmembrane helix</keyword>
<evidence type="ECO:0000256" key="4">
    <source>
        <dbReference type="ARBA" id="ARBA00022692"/>
    </source>
</evidence>
<comment type="similarity">
    <text evidence="2">Belongs to the bacterial sugar transferase family.</text>
</comment>
<keyword evidence="3" id="KW-0808">Transferase</keyword>
<dbReference type="InterPro" id="IPR017475">
    <property type="entry name" value="EPS_sugar_tfrase"/>
</dbReference>
<dbReference type="InterPro" id="IPR036291">
    <property type="entry name" value="NAD(P)-bd_dom_sf"/>
</dbReference>
<evidence type="ECO:0000256" key="5">
    <source>
        <dbReference type="ARBA" id="ARBA00022989"/>
    </source>
</evidence>
<dbReference type="NCBIfam" id="TIGR03025">
    <property type="entry name" value="EPS_sugtrans"/>
    <property type="match status" value="1"/>
</dbReference>
<dbReference type="AlphaFoldDB" id="A0A9E6Y343"/>
<evidence type="ECO:0000259" key="9">
    <source>
        <dbReference type="Pfam" id="PF02397"/>
    </source>
</evidence>
<keyword evidence="11" id="KW-1185">Reference proteome</keyword>
<feature type="transmembrane region" description="Helical" evidence="8">
    <location>
        <begin position="59"/>
        <end position="80"/>
    </location>
</feature>
<feature type="transmembrane region" description="Helical" evidence="8">
    <location>
        <begin position="153"/>
        <end position="176"/>
    </location>
</feature>
<dbReference type="InterPro" id="IPR003362">
    <property type="entry name" value="Bact_transf"/>
</dbReference>